<comment type="similarity">
    <text evidence="2">Belongs to the ABC transporter superfamily.</text>
</comment>
<keyword evidence="7 12" id="KW-0067">ATP-binding</keyword>
<evidence type="ECO:0000256" key="8">
    <source>
        <dbReference type="ARBA" id="ARBA00022967"/>
    </source>
</evidence>
<keyword evidence="6" id="KW-0547">Nucleotide-binding</keyword>
<feature type="domain" description="ABC transporter" evidence="11">
    <location>
        <begin position="3"/>
        <end position="242"/>
    </location>
</feature>
<keyword evidence="5" id="KW-0677">Repeat</keyword>
<gene>
    <name evidence="12" type="primary">ykoD_2</name>
    <name evidence="12" type="ORF">ERS852582_02196</name>
</gene>
<evidence type="ECO:0000313" key="13">
    <source>
        <dbReference type="Proteomes" id="UP000095649"/>
    </source>
</evidence>
<evidence type="ECO:0000256" key="1">
    <source>
        <dbReference type="ARBA" id="ARBA00004202"/>
    </source>
</evidence>
<feature type="domain" description="ABC transporter" evidence="11">
    <location>
        <begin position="265"/>
        <end position="471"/>
    </location>
</feature>
<evidence type="ECO:0000256" key="7">
    <source>
        <dbReference type="ARBA" id="ARBA00022840"/>
    </source>
</evidence>
<dbReference type="InterPro" id="IPR003439">
    <property type="entry name" value="ABC_transporter-like_ATP-bd"/>
</dbReference>
<dbReference type="InterPro" id="IPR003593">
    <property type="entry name" value="AAA+_ATPase"/>
</dbReference>
<dbReference type="GO" id="GO:0042626">
    <property type="term" value="F:ATPase-coupled transmembrane transporter activity"/>
    <property type="evidence" value="ECO:0007669"/>
    <property type="project" value="TreeGrafter"/>
</dbReference>
<evidence type="ECO:0000256" key="2">
    <source>
        <dbReference type="ARBA" id="ARBA00005417"/>
    </source>
</evidence>
<organism evidence="12 13">
    <name type="scientific">Faecalibacterium prausnitzii</name>
    <dbReference type="NCBI Taxonomy" id="853"/>
    <lineage>
        <taxon>Bacteria</taxon>
        <taxon>Bacillati</taxon>
        <taxon>Bacillota</taxon>
        <taxon>Clostridia</taxon>
        <taxon>Eubacteriales</taxon>
        <taxon>Oscillospiraceae</taxon>
        <taxon>Faecalibacterium</taxon>
    </lineage>
</organism>
<keyword evidence="9" id="KW-0472">Membrane</keyword>
<reference evidence="12 13" key="1">
    <citation type="submission" date="2015-09" db="EMBL/GenBank/DDBJ databases">
        <authorList>
            <consortium name="Pathogen Informatics"/>
        </authorList>
    </citation>
    <scope>NUCLEOTIDE SEQUENCE [LARGE SCALE GENOMIC DNA]</scope>
    <source>
        <strain evidence="12 13">2789STDY5834970</strain>
    </source>
</reference>
<accession>A0A173UQC0</accession>
<dbReference type="PANTHER" id="PTHR43553">
    <property type="entry name" value="HEAVY METAL TRANSPORTER"/>
    <property type="match status" value="1"/>
</dbReference>
<dbReference type="InterPro" id="IPR050095">
    <property type="entry name" value="ECF_ABC_transporter_ATP-bd"/>
</dbReference>
<dbReference type="EC" id="3.6.3.-" evidence="12"/>
<evidence type="ECO:0000256" key="3">
    <source>
        <dbReference type="ARBA" id="ARBA00022448"/>
    </source>
</evidence>
<keyword evidence="8" id="KW-1278">Translocase</keyword>
<dbReference type="PROSITE" id="PS50893">
    <property type="entry name" value="ABC_TRANSPORTER_2"/>
    <property type="match status" value="2"/>
</dbReference>
<comment type="subcellular location">
    <subcellularLocation>
        <location evidence="1">Cell membrane</location>
        <topology evidence="1">Peripheral membrane protein</topology>
    </subcellularLocation>
</comment>
<dbReference type="InterPro" id="IPR027417">
    <property type="entry name" value="P-loop_NTPase"/>
</dbReference>
<keyword evidence="3" id="KW-0813">Transport</keyword>
<dbReference type="InterPro" id="IPR015856">
    <property type="entry name" value="ABC_transpr_CbiO/EcfA_su"/>
</dbReference>
<dbReference type="EMBL" id="CYXN01000022">
    <property type="protein sequence ID" value="CUN15788.1"/>
    <property type="molecule type" value="Genomic_DNA"/>
</dbReference>
<name>A0A173UQC0_9FIRM</name>
<evidence type="ECO:0000259" key="11">
    <source>
        <dbReference type="PROSITE" id="PS50893"/>
    </source>
</evidence>
<proteinExistence type="inferred from homology"/>
<protein>
    <submittedName>
        <fullName evidence="12">Putative HMP/thiamine import ATP-binding protein YkoD</fullName>
        <ecNumber evidence="12">3.6.3.-</ecNumber>
    </submittedName>
</protein>
<evidence type="ECO:0000256" key="5">
    <source>
        <dbReference type="ARBA" id="ARBA00022737"/>
    </source>
</evidence>
<evidence type="ECO:0000256" key="4">
    <source>
        <dbReference type="ARBA" id="ARBA00022475"/>
    </source>
</evidence>
<evidence type="ECO:0000256" key="6">
    <source>
        <dbReference type="ARBA" id="ARBA00022741"/>
    </source>
</evidence>
<dbReference type="CDD" id="cd03226">
    <property type="entry name" value="ABC_cobalt_CbiO_domain2"/>
    <property type="match status" value="1"/>
</dbReference>
<dbReference type="GO" id="GO:0016887">
    <property type="term" value="F:ATP hydrolysis activity"/>
    <property type="evidence" value="ECO:0007669"/>
    <property type="project" value="InterPro"/>
</dbReference>
<evidence type="ECO:0000256" key="9">
    <source>
        <dbReference type="ARBA" id="ARBA00023136"/>
    </source>
</evidence>
<keyword evidence="4" id="KW-1003">Cell membrane</keyword>
<dbReference type="Proteomes" id="UP000095649">
    <property type="component" value="Unassembled WGS sequence"/>
</dbReference>
<dbReference type="AlphaFoldDB" id="A0A173UQC0"/>
<dbReference type="SUPFAM" id="SSF52540">
    <property type="entry name" value="P-loop containing nucleoside triphosphate hydrolases"/>
    <property type="match status" value="2"/>
</dbReference>
<comment type="function">
    <text evidence="10">Probably part of an ABC transporter complex. Responsible for energy coupling to the transport system.</text>
</comment>
<evidence type="ECO:0000313" key="12">
    <source>
        <dbReference type="EMBL" id="CUN15788.1"/>
    </source>
</evidence>
<keyword evidence="12" id="KW-0378">Hydrolase</keyword>
<evidence type="ECO:0000256" key="10">
    <source>
        <dbReference type="ARBA" id="ARBA00025157"/>
    </source>
</evidence>
<dbReference type="Gene3D" id="3.40.50.300">
    <property type="entry name" value="P-loop containing nucleotide triphosphate hydrolases"/>
    <property type="match status" value="2"/>
</dbReference>
<dbReference type="CDD" id="cd03225">
    <property type="entry name" value="ABC_cobalt_CbiO_domain1"/>
    <property type="match status" value="1"/>
</dbReference>
<dbReference type="GO" id="GO:0005524">
    <property type="term" value="F:ATP binding"/>
    <property type="evidence" value="ECO:0007669"/>
    <property type="project" value="UniProtKB-KW"/>
</dbReference>
<dbReference type="SMART" id="SM00382">
    <property type="entry name" value="AAA"/>
    <property type="match status" value="2"/>
</dbReference>
<dbReference type="GO" id="GO:0043190">
    <property type="term" value="C:ATP-binding cassette (ABC) transporter complex"/>
    <property type="evidence" value="ECO:0007669"/>
    <property type="project" value="TreeGrafter"/>
</dbReference>
<dbReference type="PANTHER" id="PTHR43553:SF23">
    <property type="entry name" value="ABC TRANSPORTER ATP-BINDING COMPONENT"/>
    <property type="match status" value="1"/>
</dbReference>
<dbReference type="Pfam" id="PF00005">
    <property type="entry name" value="ABC_tran"/>
    <property type="match status" value="2"/>
</dbReference>
<sequence length="471" mass="53025">MMIDIDHVSFQYSGAEQENLQDFNLQIKKGECVVLTGESGCGKTCVTRLINTLIPHFYEGEMSGAVLIDGVDTRTIQPHDLSDKIGSVFQNPRSQFFSLDTDSEIVFGMENKGMPYQVMLDRYQQTIRELHIEKLKDRNLFDLSGGQKQTIAFASVYALNPDIFVLDEPSSNLDPEAIQELRRLLLLIKAQGKTIVVSEHRLYFLNGIADRIVLMEHGKLKQSWSASDFALFNAEQIKALGLRSYTPTRLELPDTMPSRNEPPAVEVKDLAIGYEKGEPVAQHLNFRVYPGEIVGVVGKNGCGKSTLARTLCGLQKELRGEVLYKNSMVPSKRRIRKAYLVMQDPDYQLFTDSVYQELLLALSDQKDKDEKRIDDILDELNLTIYKERHPMSLSGGQKQRTAIGVAALRDAEVLIFDEPTSGLDYKNMESVAEILSALSKRGKAILVISHDNELLMKICSRVIRVDERTSS</sequence>